<evidence type="ECO:0000313" key="1">
    <source>
        <dbReference type="EMBL" id="ROP33517.1"/>
    </source>
</evidence>
<protein>
    <submittedName>
        <fullName evidence="1">Uncharacterized protein</fullName>
    </submittedName>
</protein>
<comment type="caution">
    <text evidence="1">The sequence shown here is derived from an EMBL/GenBank/DDBJ whole genome shotgun (WGS) entry which is preliminary data.</text>
</comment>
<gene>
    <name evidence="1" type="ORF">EDD30_6504</name>
</gene>
<proteinExistence type="predicted"/>
<accession>A0A3N1GTF0</accession>
<dbReference type="Proteomes" id="UP000271683">
    <property type="component" value="Unassembled WGS sequence"/>
</dbReference>
<name>A0A3N1GTF0_9ACTN</name>
<dbReference type="AlphaFoldDB" id="A0A3N1GTF0"/>
<sequence>MTLNLTAVAPWMVIQSSDFRLTGTREENAAQKQFVLVYFRWSALLCYTGIAKWRTHDTAAWLTDVLTKSLPRFKA</sequence>
<organism evidence="1 2">
    <name type="scientific">Couchioplanes caeruleus</name>
    <dbReference type="NCBI Taxonomy" id="56438"/>
    <lineage>
        <taxon>Bacteria</taxon>
        <taxon>Bacillati</taxon>
        <taxon>Actinomycetota</taxon>
        <taxon>Actinomycetes</taxon>
        <taxon>Micromonosporales</taxon>
        <taxon>Micromonosporaceae</taxon>
        <taxon>Couchioplanes</taxon>
    </lineage>
</organism>
<reference evidence="1 2" key="1">
    <citation type="submission" date="2018-11" db="EMBL/GenBank/DDBJ databases">
        <title>Sequencing the genomes of 1000 actinobacteria strains.</title>
        <authorList>
            <person name="Klenk H.-P."/>
        </authorList>
    </citation>
    <scope>NUCLEOTIDE SEQUENCE [LARGE SCALE GENOMIC DNA]</scope>
    <source>
        <strain evidence="1 2">DSM 43634</strain>
    </source>
</reference>
<dbReference type="EMBL" id="RJKL01000001">
    <property type="protein sequence ID" value="ROP33517.1"/>
    <property type="molecule type" value="Genomic_DNA"/>
</dbReference>
<evidence type="ECO:0000313" key="2">
    <source>
        <dbReference type="Proteomes" id="UP000271683"/>
    </source>
</evidence>